<reference evidence="1" key="1">
    <citation type="submission" date="2022-07" db="EMBL/GenBank/DDBJ databases">
        <title>Phylogenomic reconstructions and comparative analyses of Kickxellomycotina fungi.</title>
        <authorList>
            <person name="Reynolds N.K."/>
            <person name="Stajich J.E."/>
            <person name="Barry K."/>
            <person name="Grigoriev I.V."/>
            <person name="Crous P."/>
            <person name="Smith M.E."/>
        </authorList>
    </citation>
    <scope>NUCLEOTIDE SEQUENCE</scope>
    <source>
        <strain evidence="1">NRRL 5244</strain>
    </source>
</reference>
<protein>
    <submittedName>
        <fullName evidence="1">Uncharacterized protein</fullName>
    </submittedName>
</protein>
<sequence>MSTQYSDIPDFILSSGLAAQRSRVSRIGSRGSSVSPRSSIDINSEPVSPRAIDEDGGDDDDCEAVEIKSVLGHVPFAQNAWPREVRFDMPRLVKF</sequence>
<organism evidence="1 2">
    <name type="scientific">Linderina macrospora</name>
    <dbReference type="NCBI Taxonomy" id="4868"/>
    <lineage>
        <taxon>Eukaryota</taxon>
        <taxon>Fungi</taxon>
        <taxon>Fungi incertae sedis</taxon>
        <taxon>Zoopagomycota</taxon>
        <taxon>Kickxellomycotina</taxon>
        <taxon>Kickxellomycetes</taxon>
        <taxon>Kickxellales</taxon>
        <taxon>Kickxellaceae</taxon>
        <taxon>Linderina</taxon>
    </lineage>
</organism>
<name>A0ACC1J426_9FUNG</name>
<keyword evidence="2" id="KW-1185">Reference proteome</keyword>
<gene>
    <name evidence="1" type="ORF">FBU59_004966</name>
</gene>
<dbReference type="EMBL" id="JANBPW010003776">
    <property type="protein sequence ID" value="KAJ1936721.1"/>
    <property type="molecule type" value="Genomic_DNA"/>
</dbReference>
<dbReference type="Proteomes" id="UP001150603">
    <property type="component" value="Unassembled WGS sequence"/>
</dbReference>
<proteinExistence type="predicted"/>
<comment type="caution">
    <text evidence="1">The sequence shown here is derived from an EMBL/GenBank/DDBJ whole genome shotgun (WGS) entry which is preliminary data.</text>
</comment>
<evidence type="ECO:0000313" key="2">
    <source>
        <dbReference type="Proteomes" id="UP001150603"/>
    </source>
</evidence>
<evidence type="ECO:0000313" key="1">
    <source>
        <dbReference type="EMBL" id="KAJ1936721.1"/>
    </source>
</evidence>
<accession>A0ACC1J426</accession>